<dbReference type="SUPFAM" id="SSF56281">
    <property type="entry name" value="Metallo-hydrolase/oxidoreductase"/>
    <property type="match status" value="1"/>
</dbReference>
<keyword evidence="2" id="KW-0378">Hydrolase</keyword>
<dbReference type="AlphaFoldDB" id="A0A831X192"/>
<protein>
    <submittedName>
        <fullName evidence="2">MBL fold metallo-hydrolase</fullName>
    </submittedName>
</protein>
<dbReference type="EMBL" id="DSIY01000259">
    <property type="protein sequence ID" value="HEG91959.1"/>
    <property type="molecule type" value="Genomic_DNA"/>
</dbReference>
<dbReference type="InterPro" id="IPR036866">
    <property type="entry name" value="RibonucZ/Hydroxyglut_hydro"/>
</dbReference>
<dbReference type="GO" id="GO:0016787">
    <property type="term" value="F:hydrolase activity"/>
    <property type="evidence" value="ECO:0007669"/>
    <property type="project" value="UniProtKB-KW"/>
</dbReference>
<name>A0A831X192_9BACT</name>
<comment type="caution">
    <text evidence="2">The sequence shown here is derived from an EMBL/GenBank/DDBJ whole genome shotgun (WGS) entry which is preliminary data.</text>
</comment>
<feature type="domain" description="Metallo-beta-lactamase" evidence="1">
    <location>
        <begin position="35"/>
        <end position="225"/>
    </location>
</feature>
<dbReference type="Pfam" id="PF12706">
    <property type="entry name" value="Lactamase_B_2"/>
    <property type="match status" value="1"/>
</dbReference>
<dbReference type="CDD" id="cd16279">
    <property type="entry name" value="metallo-hydrolase-like_MBL-fold"/>
    <property type="match status" value="1"/>
</dbReference>
<dbReference type="InterPro" id="IPR001279">
    <property type="entry name" value="Metallo-B-lactamas"/>
</dbReference>
<accession>A0A831X192</accession>
<reference evidence="2" key="1">
    <citation type="journal article" date="2020" name="mSystems">
        <title>Genome- and Community-Level Interaction Insights into Carbon Utilization and Element Cycling Functions of Hydrothermarchaeota in Hydrothermal Sediment.</title>
        <authorList>
            <person name="Zhou Z."/>
            <person name="Liu Y."/>
            <person name="Xu W."/>
            <person name="Pan J."/>
            <person name="Luo Z.H."/>
            <person name="Li M."/>
        </authorList>
    </citation>
    <scope>NUCLEOTIDE SEQUENCE [LARGE SCALE GENOMIC DNA]</scope>
    <source>
        <strain evidence="2">SpSt-210</strain>
    </source>
</reference>
<dbReference type="Gene3D" id="3.60.15.10">
    <property type="entry name" value="Ribonuclease Z/Hydroxyacylglutathione hydrolase-like"/>
    <property type="match status" value="1"/>
</dbReference>
<dbReference type="PANTHER" id="PTHR42663">
    <property type="entry name" value="HYDROLASE C777.06C-RELATED-RELATED"/>
    <property type="match status" value="1"/>
</dbReference>
<evidence type="ECO:0000313" key="2">
    <source>
        <dbReference type="EMBL" id="HEG91959.1"/>
    </source>
</evidence>
<proteinExistence type="predicted"/>
<dbReference type="SMART" id="SM00849">
    <property type="entry name" value="Lactamase_B"/>
    <property type="match status" value="1"/>
</dbReference>
<dbReference type="PANTHER" id="PTHR42663:SF6">
    <property type="entry name" value="HYDROLASE C777.06C-RELATED"/>
    <property type="match status" value="1"/>
</dbReference>
<organism evidence="2">
    <name type="scientific">Thermorudis peleae</name>
    <dbReference type="NCBI Taxonomy" id="1382356"/>
    <lineage>
        <taxon>Bacteria</taxon>
        <taxon>Pseudomonadati</taxon>
        <taxon>Thermomicrobiota</taxon>
        <taxon>Thermomicrobia</taxon>
        <taxon>Thermomicrobia incertae sedis</taxon>
        <taxon>Thermorudis</taxon>
    </lineage>
</organism>
<evidence type="ECO:0000259" key="1">
    <source>
        <dbReference type="SMART" id="SM00849"/>
    </source>
</evidence>
<sequence>MIRLTFLGTGTSNGIPVIGCECPVCASDDPRDRRTRSSAVVHLAGHNILVDTAPELRLQALATGLTRVDAVLFTHAHADHVGGFDDLRQFNYLAQSHLPVYADPETATELRARFGYAFVDHFPFYGGKPDLWLYEITGPFHLFGQEIIPIPVRHGRWNVLGFRFGPLAYVTDAKEIPPESLELLAGVDVLVLNALRERPHPTHLSLAEALAVVEQIRPQRAYFTHISHEVAHAATSARLPQGIELAYDGLTICAGKASAR</sequence>
<gene>
    <name evidence="2" type="ORF">ENP34_11065</name>
</gene>